<dbReference type="InterPro" id="IPR003594">
    <property type="entry name" value="HATPase_dom"/>
</dbReference>
<dbReference type="NCBIfam" id="TIGR00229">
    <property type="entry name" value="sensory_box"/>
    <property type="match status" value="1"/>
</dbReference>
<proteinExistence type="predicted"/>
<dbReference type="InterPro" id="IPR050351">
    <property type="entry name" value="BphY/WalK/GraS-like"/>
</dbReference>
<evidence type="ECO:0000256" key="12">
    <source>
        <dbReference type="ARBA" id="ARBA00023012"/>
    </source>
</evidence>
<protein>
    <recommendedName>
        <fullName evidence="14">Sensor-like histidine kinase SenX3</fullName>
        <ecNumber evidence="4">2.7.13.3</ecNumber>
    </recommendedName>
</protein>
<dbReference type="GO" id="GO:0005524">
    <property type="term" value="F:ATP binding"/>
    <property type="evidence" value="ECO:0007669"/>
    <property type="project" value="UniProtKB-KW"/>
</dbReference>
<keyword evidence="11" id="KW-1133">Transmembrane helix</keyword>
<dbReference type="CDD" id="cd00075">
    <property type="entry name" value="HATPase"/>
    <property type="match status" value="1"/>
</dbReference>
<organism evidence="17 18">
    <name type="scientific">Actinomadura soli</name>
    <dbReference type="NCBI Taxonomy" id="2508997"/>
    <lineage>
        <taxon>Bacteria</taxon>
        <taxon>Bacillati</taxon>
        <taxon>Actinomycetota</taxon>
        <taxon>Actinomycetes</taxon>
        <taxon>Streptosporangiales</taxon>
        <taxon>Thermomonosporaceae</taxon>
        <taxon>Actinomadura</taxon>
    </lineage>
</organism>
<dbReference type="Gene3D" id="1.10.287.130">
    <property type="match status" value="1"/>
</dbReference>
<evidence type="ECO:0000256" key="11">
    <source>
        <dbReference type="ARBA" id="ARBA00022989"/>
    </source>
</evidence>
<keyword evidence="7" id="KW-0812">Transmembrane</keyword>
<dbReference type="EMBL" id="VCKW01000212">
    <property type="protein sequence ID" value="TMQ91416.1"/>
    <property type="molecule type" value="Genomic_DNA"/>
</dbReference>
<evidence type="ECO:0000256" key="3">
    <source>
        <dbReference type="ARBA" id="ARBA00004236"/>
    </source>
</evidence>
<dbReference type="GO" id="GO:0007234">
    <property type="term" value="P:osmosensory signaling via phosphorelay pathway"/>
    <property type="evidence" value="ECO:0007669"/>
    <property type="project" value="TreeGrafter"/>
</dbReference>
<keyword evidence="10" id="KW-0067">ATP-binding</keyword>
<dbReference type="SUPFAM" id="SSF55785">
    <property type="entry name" value="PYP-like sensor domain (PAS domain)"/>
    <property type="match status" value="1"/>
</dbReference>
<comment type="catalytic activity">
    <reaction evidence="1">
        <text>ATP + protein L-histidine = ADP + protein N-phospho-L-histidine.</text>
        <dbReference type="EC" id="2.7.13.3"/>
    </reaction>
</comment>
<name>A0A5C4J3X8_9ACTN</name>
<comment type="caution">
    <text evidence="17">The sequence shown here is derived from an EMBL/GenBank/DDBJ whole genome shotgun (WGS) entry which is preliminary data.</text>
</comment>
<feature type="domain" description="Histidine kinase" evidence="16">
    <location>
        <begin position="199"/>
        <end position="409"/>
    </location>
</feature>
<dbReference type="SMART" id="SM00388">
    <property type="entry name" value="HisKA"/>
    <property type="match status" value="1"/>
</dbReference>
<comment type="subcellular location">
    <subcellularLocation>
        <location evidence="3">Cell membrane</location>
    </subcellularLocation>
    <subcellularLocation>
        <location evidence="2">Membrane</location>
        <topology evidence="2">Multi-pass membrane protein</topology>
    </subcellularLocation>
</comment>
<dbReference type="SMART" id="SM00091">
    <property type="entry name" value="PAS"/>
    <property type="match status" value="1"/>
</dbReference>
<dbReference type="RefSeq" id="WP_138648766.1">
    <property type="nucleotide sequence ID" value="NZ_VCKW01000212.1"/>
</dbReference>
<dbReference type="Proteomes" id="UP000309174">
    <property type="component" value="Unassembled WGS sequence"/>
</dbReference>
<sequence length="428" mass="47222">MAEVDFSAIFEASPVACSILSRAWVYVAVNRAYEGVTGWSRERLIGRNVFEVFPGEPSGHSAGQLRASLERVVGAAEVDTMPLQRYDTEEPGRPGVFHERYWTILNAPVLGPDGRVAVVINRVEEVTGFIQRLREADNDPEPPPQALAARTRAIEAELFVRARELQEVNQRLRRVQEHERQAAVAARRALRHQQQAVADTSHDLRGPLAGLQTRLQAALTDPQADSREILHAALHDAERIGDIVSDLLELARLEANTPLQTQRVDLARLVRTETARRIEGYRLPDVSVTVDTEADVAVDASPVRLTRLLNNLFDNAERHTRTRIHVTVVREHGYAVLDVTDDGPGIPADEREKVFDRFYRRPDARRADPGGTGLGLAIARQIAHAHHGTLHIADHSPGTRFTLRLPLHHPDGTTTASGGAAGGDAPND</sequence>
<evidence type="ECO:0000256" key="15">
    <source>
        <dbReference type="SAM" id="MobiDB-lite"/>
    </source>
</evidence>
<dbReference type="OrthoDB" id="9808408at2"/>
<dbReference type="PANTHER" id="PTHR42878:SF7">
    <property type="entry name" value="SENSOR HISTIDINE KINASE GLRK"/>
    <property type="match status" value="1"/>
</dbReference>
<evidence type="ECO:0000259" key="16">
    <source>
        <dbReference type="PROSITE" id="PS50109"/>
    </source>
</evidence>
<keyword evidence="12" id="KW-0902">Two-component regulatory system</keyword>
<dbReference type="Gene3D" id="3.30.565.10">
    <property type="entry name" value="Histidine kinase-like ATPase, C-terminal domain"/>
    <property type="match status" value="1"/>
</dbReference>
<dbReference type="SUPFAM" id="SSF55874">
    <property type="entry name" value="ATPase domain of HSP90 chaperone/DNA topoisomerase II/histidine kinase"/>
    <property type="match status" value="1"/>
</dbReference>
<dbReference type="GO" id="GO:0005886">
    <property type="term" value="C:plasma membrane"/>
    <property type="evidence" value="ECO:0007669"/>
    <property type="project" value="UniProtKB-SubCell"/>
</dbReference>
<dbReference type="Pfam" id="PF08448">
    <property type="entry name" value="PAS_4"/>
    <property type="match status" value="1"/>
</dbReference>
<evidence type="ECO:0000313" key="17">
    <source>
        <dbReference type="EMBL" id="TMQ91416.1"/>
    </source>
</evidence>
<evidence type="ECO:0000256" key="1">
    <source>
        <dbReference type="ARBA" id="ARBA00000085"/>
    </source>
</evidence>
<dbReference type="Gene3D" id="3.30.450.20">
    <property type="entry name" value="PAS domain"/>
    <property type="match status" value="1"/>
</dbReference>
<dbReference type="GO" id="GO:0000156">
    <property type="term" value="F:phosphorelay response regulator activity"/>
    <property type="evidence" value="ECO:0007669"/>
    <property type="project" value="TreeGrafter"/>
</dbReference>
<dbReference type="CDD" id="cd00082">
    <property type="entry name" value="HisKA"/>
    <property type="match status" value="1"/>
</dbReference>
<evidence type="ECO:0000313" key="18">
    <source>
        <dbReference type="Proteomes" id="UP000309174"/>
    </source>
</evidence>
<keyword evidence="9" id="KW-0418">Kinase</keyword>
<dbReference type="Pfam" id="PF00512">
    <property type="entry name" value="HisKA"/>
    <property type="match status" value="1"/>
</dbReference>
<dbReference type="PROSITE" id="PS50109">
    <property type="entry name" value="HIS_KIN"/>
    <property type="match status" value="1"/>
</dbReference>
<dbReference type="InterPro" id="IPR003661">
    <property type="entry name" value="HisK_dim/P_dom"/>
</dbReference>
<dbReference type="InterPro" id="IPR013656">
    <property type="entry name" value="PAS_4"/>
</dbReference>
<dbReference type="AlphaFoldDB" id="A0A5C4J3X8"/>
<dbReference type="InterPro" id="IPR000014">
    <property type="entry name" value="PAS"/>
</dbReference>
<evidence type="ECO:0000256" key="6">
    <source>
        <dbReference type="ARBA" id="ARBA00022679"/>
    </source>
</evidence>
<dbReference type="EC" id="2.7.13.3" evidence="4"/>
<dbReference type="PANTHER" id="PTHR42878">
    <property type="entry name" value="TWO-COMPONENT HISTIDINE KINASE"/>
    <property type="match status" value="1"/>
</dbReference>
<feature type="region of interest" description="Disordered" evidence="15">
    <location>
        <begin position="408"/>
        <end position="428"/>
    </location>
</feature>
<keyword evidence="18" id="KW-1185">Reference proteome</keyword>
<dbReference type="GO" id="GO:0000155">
    <property type="term" value="F:phosphorelay sensor kinase activity"/>
    <property type="evidence" value="ECO:0007669"/>
    <property type="project" value="InterPro"/>
</dbReference>
<dbReference type="InterPro" id="IPR005467">
    <property type="entry name" value="His_kinase_dom"/>
</dbReference>
<evidence type="ECO:0000256" key="10">
    <source>
        <dbReference type="ARBA" id="ARBA00022840"/>
    </source>
</evidence>
<dbReference type="Pfam" id="PF02518">
    <property type="entry name" value="HATPase_c"/>
    <property type="match status" value="1"/>
</dbReference>
<dbReference type="SMART" id="SM00387">
    <property type="entry name" value="HATPase_c"/>
    <property type="match status" value="1"/>
</dbReference>
<evidence type="ECO:0000256" key="7">
    <source>
        <dbReference type="ARBA" id="ARBA00022692"/>
    </source>
</evidence>
<evidence type="ECO:0000256" key="13">
    <source>
        <dbReference type="ARBA" id="ARBA00023136"/>
    </source>
</evidence>
<keyword evidence="13" id="KW-0472">Membrane</keyword>
<keyword evidence="8" id="KW-0547">Nucleotide-binding</keyword>
<accession>A0A5C4J3X8</accession>
<evidence type="ECO:0000256" key="14">
    <source>
        <dbReference type="ARBA" id="ARBA00039401"/>
    </source>
</evidence>
<dbReference type="InterPro" id="IPR035965">
    <property type="entry name" value="PAS-like_dom_sf"/>
</dbReference>
<reference evidence="17 18" key="1">
    <citation type="submission" date="2019-05" db="EMBL/GenBank/DDBJ databases">
        <title>Draft genome sequence of Actinomadura sp. 14C53.</title>
        <authorList>
            <person name="Saricaoglu S."/>
            <person name="Isik K."/>
        </authorList>
    </citation>
    <scope>NUCLEOTIDE SEQUENCE [LARGE SCALE GENOMIC DNA]</scope>
    <source>
        <strain evidence="17 18">14C53</strain>
    </source>
</reference>
<keyword evidence="5" id="KW-0597">Phosphoprotein</keyword>
<dbReference type="SUPFAM" id="SSF47384">
    <property type="entry name" value="Homodimeric domain of signal transducing histidine kinase"/>
    <property type="match status" value="1"/>
</dbReference>
<dbReference type="PRINTS" id="PR00344">
    <property type="entry name" value="BCTRLSENSOR"/>
</dbReference>
<evidence type="ECO:0000256" key="2">
    <source>
        <dbReference type="ARBA" id="ARBA00004141"/>
    </source>
</evidence>
<evidence type="ECO:0000256" key="9">
    <source>
        <dbReference type="ARBA" id="ARBA00022777"/>
    </source>
</evidence>
<evidence type="ECO:0000256" key="8">
    <source>
        <dbReference type="ARBA" id="ARBA00022741"/>
    </source>
</evidence>
<evidence type="ECO:0000256" key="4">
    <source>
        <dbReference type="ARBA" id="ARBA00012438"/>
    </source>
</evidence>
<dbReference type="InterPro" id="IPR036097">
    <property type="entry name" value="HisK_dim/P_sf"/>
</dbReference>
<evidence type="ECO:0000256" key="5">
    <source>
        <dbReference type="ARBA" id="ARBA00022553"/>
    </source>
</evidence>
<keyword evidence="6" id="KW-0808">Transferase</keyword>
<dbReference type="InterPro" id="IPR004358">
    <property type="entry name" value="Sig_transdc_His_kin-like_C"/>
</dbReference>
<dbReference type="GO" id="GO:0030295">
    <property type="term" value="F:protein kinase activator activity"/>
    <property type="evidence" value="ECO:0007669"/>
    <property type="project" value="TreeGrafter"/>
</dbReference>
<dbReference type="InterPro" id="IPR036890">
    <property type="entry name" value="HATPase_C_sf"/>
</dbReference>
<gene>
    <name evidence="17" type="ORF">ETD83_31065</name>
</gene>